<reference evidence="1" key="1">
    <citation type="submission" date="2016-10" db="EMBL/GenBank/DDBJ databases">
        <title>Sequence of Gallionella enrichment culture.</title>
        <authorList>
            <person name="Poehlein A."/>
            <person name="Muehling M."/>
            <person name="Daniel R."/>
        </authorList>
    </citation>
    <scope>NUCLEOTIDE SEQUENCE</scope>
</reference>
<evidence type="ECO:0000313" key="1">
    <source>
        <dbReference type="EMBL" id="OIQ63451.1"/>
    </source>
</evidence>
<dbReference type="SUPFAM" id="SSF52540">
    <property type="entry name" value="P-loop containing nucleoside triphosphate hydrolases"/>
    <property type="match status" value="1"/>
</dbReference>
<comment type="caution">
    <text evidence="1">The sequence shown here is derived from an EMBL/GenBank/DDBJ whole genome shotgun (WGS) entry which is preliminary data.</text>
</comment>
<dbReference type="AlphaFoldDB" id="A0A1J5PDZ4"/>
<organism evidence="1">
    <name type="scientific">mine drainage metagenome</name>
    <dbReference type="NCBI Taxonomy" id="410659"/>
    <lineage>
        <taxon>unclassified sequences</taxon>
        <taxon>metagenomes</taxon>
        <taxon>ecological metagenomes</taxon>
    </lineage>
</organism>
<sequence>MQTELVGSLGSNKGDLQCLTEFKFQNGDITEGTLSSLSGVKKRPQKDFVNRVRKILEHAYADDLFQHISDLNEIEDVEDIKTVRELLLFKRYFALDGQPYSPSSGESSMVMLQKELGTDKEVYILDEPERSLGNEYINDVIVPLIKERARAGKRVFISTHDANIAVRTLPYSSIYRCHGPTGYSAYIGNPFTNNLVNLDDVGDQLDWKKISMRTLEGGEEAFGERGKIYGNT</sequence>
<proteinExistence type="predicted"/>
<dbReference type="Gene3D" id="3.40.50.300">
    <property type="entry name" value="P-loop containing nucleotide triphosphate hydrolases"/>
    <property type="match status" value="1"/>
</dbReference>
<gene>
    <name evidence="1" type="ORF">GALL_550070</name>
</gene>
<accession>A0A1J5PDZ4</accession>
<name>A0A1J5PDZ4_9ZZZZ</name>
<dbReference type="CDD" id="cd00267">
    <property type="entry name" value="ABC_ATPase"/>
    <property type="match status" value="1"/>
</dbReference>
<dbReference type="EMBL" id="MLJW01008998">
    <property type="protein sequence ID" value="OIQ63451.1"/>
    <property type="molecule type" value="Genomic_DNA"/>
</dbReference>
<dbReference type="InterPro" id="IPR027417">
    <property type="entry name" value="P-loop_NTPase"/>
</dbReference>
<protein>
    <submittedName>
        <fullName evidence="1">Uncharacterized protein</fullName>
    </submittedName>
</protein>